<evidence type="ECO:0000256" key="1">
    <source>
        <dbReference type="ARBA" id="ARBA00023125"/>
    </source>
</evidence>
<dbReference type="PROSITE" id="PS50977">
    <property type="entry name" value="HTH_TETR_2"/>
    <property type="match status" value="1"/>
</dbReference>
<dbReference type="PANTHER" id="PTHR30055">
    <property type="entry name" value="HTH-TYPE TRANSCRIPTIONAL REGULATOR RUTR"/>
    <property type="match status" value="1"/>
</dbReference>
<dbReference type="KEGG" id="aab:A4R43_14120"/>
<dbReference type="PANTHER" id="PTHR30055:SF226">
    <property type="entry name" value="HTH-TYPE TRANSCRIPTIONAL REGULATOR PKSA"/>
    <property type="match status" value="1"/>
</dbReference>
<dbReference type="InterPro" id="IPR050109">
    <property type="entry name" value="HTH-type_TetR-like_transc_reg"/>
</dbReference>
<evidence type="ECO:0000256" key="2">
    <source>
        <dbReference type="PROSITE-ProRule" id="PRU00335"/>
    </source>
</evidence>
<keyword evidence="5" id="KW-1185">Reference proteome</keyword>
<sequence length="219" mass="23907">MPAKEPSPRRVYGGRSAADRRAERRGRLLEAGLELFGTEGYPASSIEKLCAAASVSTRNFYEEFSSREALLMAIHDQVIETAVAAVATAFAETDDEHVTVRIEHAVRAYITSTAADPRRAKLSYVEIIGVSPAVEAHRLAWRSRWVQMLVAEARRAVSRGEAEEREFELGAVALIGAVNELVFHWSTGGYRTPLDDVIAEIVRMAKAVIITPGTAAARG</sequence>
<dbReference type="Proteomes" id="UP000250434">
    <property type="component" value="Chromosome"/>
</dbReference>
<dbReference type="Gene3D" id="1.10.10.60">
    <property type="entry name" value="Homeodomain-like"/>
    <property type="match status" value="1"/>
</dbReference>
<evidence type="ECO:0000313" key="5">
    <source>
        <dbReference type="Proteomes" id="UP000250434"/>
    </source>
</evidence>
<dbReference type="OrthoDB" id="4331447at2"/>
<dbReference type="EMBL" id="CP015163">
    <property type="protein sequence ID" value="AXB43537.1"/>
    <property type="molecule type" value="Genomic_DNA"/>
</dbReference>
<dbReference type="Pfam" id="PF00440">
    <property type="entry name" value="TetR_N"/>
    <property type="match status" value="1"/>
</dbReference>
<organism evidence="4 5">
    <name type="scientific">Amycolatopsis albispora</name>
    <dbReference type="NCBI Taxonomy" id="1804986"/>
    <lineage>
        <taxon>Bacteria</taxon>
        <taxon>Bacillati</taxon>
        <taxon>Actinomycetota</taxon>
        <taxon>Actinomycetes</taxon>
        <taxon>Pseudonocardiales</taxon>
        <taxon>Pseudonocardiaceae</taxon>
        <taxon>Amycolatopsis</taxon>
    </lineage>
</organism>
<dbReference type="InterPro" id="IPR009057">
    <property type="entry name" value="Homeodomain-like_sf"/>
</dbReference>
<accession>A0A344L663</accession>
<dbReference type="PRINTS" id="PR00455">
    <property type="entry name" value="HTHTETR"/>
</dbReference>
<evidence type="ECO:0000313" key="4">
    <source>
        <dbReference type="EMBL" id="AXB43537.1"/>
    </source>
</evidence>
<keyword evidence="1 2" id="KW-0238">DNA-binding</keyword>
<dbReference type="GO" id="GO:0000976">
    <property type="term" value="F:transcription cis-regulatory region binding"/>
    <property type="evidence" value="ECO:0007669"/>
    <property type="project" value="TreeGrafter"/>
</dbReference>
<dbReference type="RefSeq" id="WP_113692774.1">
    <property type="nucleotide sequence ID" value="NZ_CP015163.1"/>
</dbReference>
<dbReference type="AlphaFoldDB" id="A0A344L663"/>
<dbReference type="InterPro" id="IPR036271">
    <property type="entry name" value="Tet_transcr_reg_TetR-rel_C_sf"/>
</dbReference>
<feature type="domain" description="HTH tetR-type" evidence="3">
    <location>
        <begin position="22"/>
        <end position="82"/>
    </location>
</feature>
<dbReference type="SUPFAM" id="SSF48498">
    <property type="entry name" value="Tetracyclin repressor-like, C-terminal domain"/>
    <property type="match status" value="1"/>
</dbReference>
<name>A0A344L663_9PSEU</name>
<protein>
    <submittedName>
        <fullName evidence="4">Transcriptional regulator</fullName>
    </submittedName>
</protein>
<dbReference type="GO" id="GO:0003700">
    <property type="term" value="F:DNA-binding transcription factor activity"/>
    <property type="evidence" value="ECO:0007669"/>
    <property type="project" value="TreeGrafter"/>
</dbReference>
<proteinExistence type="predicted"/>
<reference evidence="4 5" key="1">
    <citation type="submission" date="2016-04" db="EMBL/GenBank/DDBJ databases">
        <title>Complete genome sequence and analysis of deep-sea sediment isolate, Amycolatopsis sp. WP1.</title>
        <authorList>
            <person name="Wang H."/>
            <person name="Chen S."/>
            <person name="Wu Q."/>
        </authorList>
    </citation>
    <scope>NUCLEOTIDE SEQUENCE [LARGE SCALE GENOMIC DNA]</scope>
    <source>
        <strain evidence="4 5">WP1</strain>
    </source>
</reference>
<feature type="DNA-binding region" description="H-T-H motif" evidence="2">
    <location>
        <begin position="45"/>
        <end position="64"/>
    </location>
</feature>
<gene>
    <name evidence="4" type="ORF">A4R43_14120</name>
</gene>
<dbReference type="InterPro" id="IPR001647">
    <property type="entry name" value="HTH_TetR"/>
</dbReference>
<dbReference type="SUPFAM" id="SSF46689">
    <property type="entry name" value="Homeodomain-like"/>
    <property type="match status" value="1"/>
</dbReference>
<evidence type="ECO:0000259" key="3">
    <source>
        <dbReference type="PROSITE" id="PS50977"/>
    </source>
</evidence>
<dbReference type="Gene3D" id="1.10.357.10">
    <property type="entry name" value="Tetracycline Repressor, domain 2"/>
    <property type="match status" value="1"/>
</dbReference>